<keyword evidence="4" id="KW-1185">Reference proteome</keyword>
<evidence type="ECO:0000313" key="3">
    <source>
        <dbReference type="EMBL" id="CAD8055465.1"/>
    </source>
</evidence>
<evidence type="ECO:0000256" key="1">
    <source>
        <dbReference type="PROSITE-ProRule" id="PRU00042"/>
    </source>
</evidence>
<dbReference type="PROSITE" id="PS00028">
    <property type="entry name" value="ZINC_FINGER_C2H2_1"/>
    <property type="match status" value="1"/>
</dbReference>
<feature type="domain" description="C2H2-type" evidence="2">
    <location>
        <begin position="84"/>
        <end position="112"/>
    </location>
</feature>
<dbReference type="Proteomes" id="UP000692954">
    <property type="component" value="Unassembled WGS sequence"/>
</dbReference>
<sequence>MSQEENQNGNMNKIISIINKAIKKCPQYEHSQNYLLESRKIVLFNEGLRDQISKCQEEIRLLQKELAQPSKKLRRKAYEISKKYKCSNCDKKYGSEASLNLHCKIKHAFSETDSKTQIDHSFQI</sequence>
<reference evidence="3" key="1">
    <citation type="submission" date="2021-01" db="EMBL/GenBank/DDBJ databases">
        <authorList>
            <consortium name="Genoscope - CEA"/>
            <person name="William W."/>
        </authorList>
    </citation>
    <scope>NUCLEOTIDE SEQUENCE</scope>
</reference>
<accession>A0A8S1KNX9</accession>
<keyword evidence="1" id="KW-0479">Metal-binding</keyword>
<dbReference type="GO" id="GO:0008270">
    <property type="term" value="F:zinc ion binding"/>
    <property type="evidence" value="ECO:0007669"/>
    <property type="project" value="UniProtKB-KW"/>
</dbReference>
<protein>
    <recommendedName>
        <fullName evidence="2">C2H2-type domain-containing protein</fullName>
    </recommendedName>
</protein>
<evidence type="ECO:0000313" key="4">
    <source>
        <dbReference type="Proteomes" id="UP000692954"/>
    </source>
</evidence>
<evidence type="ECO:0000259" key="2">
    <source>
        <dbReference type="PROSITE" id="PS50157"/>
    </source>
</evidence>
<dbReference type="SMART" id="SM00355">
    <property type="entry name" value="ZnF_C2H2"/>
    <property type="match status" value="1"/>
</dbReference>
<keyword evidence="1" id="KW-0863">Zinc-finger</keyword>
<comment type="caution">
    <text evidence="3">The sequence shown here is derived from an EMBL/GenBank/DDBJ whole genome shotgun (WGS) entry which is preliminary data.</text>
</comment>
<dbReference type="PROSITE" id="PS50157">
    <property type="entry name" value="ZINC_FINGER_C2H2_2"/>
    <property type="match status" value="1"/>
</dbReference>
<dbReference type="EMBL" id="CAJJDN010000009">
    <property type="protein sequence ID" value="CAD8055465.1"/>
    <property type="molecule type" value="Genomic_DNA"/>
</dbReference>
<dbReference type="OrthoDB" id="298789at2759"/>
<gene>
    <name evidence="3" type="ORF">PSON_ATCC_30995.1.T0090256</name>
</gene>
<keyword evidence="1" id="KW-0862">Zinc</keyword>
<name>A0A8S1KNX9_9CILI</name>
<organism evidence="3 4">
    <name type="scientific">Paramecium sonneborni</name>
    <dbReference type="NCBI Taxonomy" id="65129"/>
    <lineage>
        <taxon>Eukaryota</taxon>
        <taxon>Sar</taxon>
        <taxon>Alveolata</taxon>
        <taxon>Ciliophora</taxon>
        <taxon>Intramacronucleata</taxon>
        <taxon>Oligohymenophorea</taxon>
        <taxon>Peniculida</taxon>
        <taxon>Parameciidae</taxon>
        <taxon>Paramecium</taxon>
    </lineage>
</organism>
<dbReference type="InterPro" id="IPR013087">
    <property type="entry name" value="Znf_C2H2_type"/>
</dbReference>
<dbReference type="AlphaFoldDB" id="A0A8S1KNX9"/>
<proteinExistence type="predicted"/>